<dbReference type="Proteomes" id="UP000271469">
    <property type="component" value="Chromosome"/>
</dbReference>
<reference evidence="3 4" key="1">
    <citation type="submission" date="2018-11" db="EMBL/GenBank/DDBJ databases">
        <title>Gordonia insulae sp. nov., isolated from an island soil.</title>
        <authorList>
            <person name="Kim Y.S."/>
            <person name="Kim S.B."/>
        </authorList>
    </citation>
    <scope>NUCLEOTIDE SEQUENCE [LARGE SCALE GENOMIC DNA]</scope>
    <source>
        <strain evidence="3 4">MMS17-SY073</strain>
    </source>
</reference>
<name>A0A3G8JLC8_9ACTN</name>
<feature type="region of interest" description="Disordered" evidence="1">
    <location>
        <begin position="56"/>
        <end position="112"/>
    </location>
</feature>
<feature type="transmembrane region" description="Helical" evidence="2">
    <location>
        <begin position="26"/>
        <end position="45"/>
    </location>
</feature>
<feature type="compositionally biased region" description="Basic and acidic residues" evidence="1">
    <location>
        <begin position="98"/>
        <end position="112"/>
    </location>
</feature>
<evidence type="ECO:0000313" key="3">
    <source>
        <dbReference type="EMBL" id="AZG45010.1"/>
    </source>
</evidence>
<keyword evidence="2" id="KW-0472">Membrane</keyword>
<organism evidence="3 4">
    <name type="scientific">Gordonia insulae</name>
    <dbReference type="NCBI Taxonomy" id="2420509"/>
    <lineage>
        <taxon>Bacteria</taxon>
        <taxon>Bacillati</taxon>
        <taxon>Actinomycetota</taxon>
        <taxon>Actinomycetes</taxon>
        <taxon>Mycobacteriales</taxon>
        <taxon>Gordoniaceae</taxon>
        <taxon>Gordonia</taxon>
    </lineage>
</organism>
<feature type="compositionally biased region" description="Basic and acidic residues" evidence="1">
    <location>
        <begin position="57"/>
        <end position="66"/>
    </location>
</feature>
<dbReference type="RefSeq" id="WP_124707793.1">
    <property type="nucleotide sequence ID" value="NZ_CP033972.1"/>
</dbReference>
<sequence length="112" mass="11696">MNPMTVAAGLEVLAAQEPEGPEFGKASPLGLLIIIVLLVATALLIRSMNSQLKKLPKTFDSEHPEPDQAFDDGTDSVSPDSGPPRDGAAPATSGTARTPDEVQADERKSAET</sequence>
<dbReference type="EMBL" id="CP033972">
    <property type="protein sequence ID" value="AZG45010.1"/>
    <property type="molecule type" value="Genomic_DNA"/>
</dbReference>
<accession>A0A3G8JLC8</accession>
<dbReference type="KEGG" id="gom:D7316_01602"/>
<evidence type="ECO:0000256" key="2">
    <source>
        <dbReference type="SAM" id="Phobius"/>
    </source>
</evidence>
<keyword evidence="2" id="KW-0812">Transmembrane</keyword>
<gene>
    <name evidence="3" type="ORF">D7316_01602</name>
</gene>
<dbReference type="OrthoDB" id="4775389at2"/>
<keyword evidence="2" id="KW-1133">Transmembrane helix</keyword>
<evidence type="ECO:0000256" key="1">
    <source>
        <dbReference type="SAM" id="MobiDB-lite"/>
    </source>
</evidence>
<evidence type="ECO:0000313" key="4">
    <source>
        <dbReference type="Proteomes" id="UP000271469"/>
    </source>
</evidence>
<dbReference type="AlphaFoldDB" id="A0A3G8JLC8"/>
<proteinExistence type="predicted"/>
<keyword evidence="4" id="KW-1185">Reference proteome</keyword>
<protein>
    <submittedName>
        <fullName evidence="3">Uncharacterized protein</fullName>
    </submittedName>
</protein>